<proteinExistence type="predicted"/>
<evidence type="ECO:0000313" key="3">
    <source>
        <dbReference type="Proteomes" id="UP000320235"/>
    </source>
</evidence>
<protein>
    <submittedName>
        <fullName evidence="2">Putative glyoxalase superfamily protein PhnB</fullName>
    </submittedName>
</protein>
<accession>A0A543F1R6</accession>
<dbReference type="Proteomes" id="UP000320235">
    <property type="component" value="Unassembled WGS sequence"/>
</dbReference>
<dbReference type="InterPro" id="IPR004360">
    <property type="entry name" value="Glyas_Fos-R_dOase_dom"/>
</dbReference>
<dbReference type="Gene3D" id="3.30.720.120">
    <property type="match status" value="1"/>
</dbReference>
<comment type="caution">
    <text evidence="2">The sequence shown here is derived from an EMBL/GenBank/DDBJ whole genome shotgun (WGS) entry which is preliminary data.</text>
</comment>
<evidence type="ECO:0000259" key="1">
    <source>
        <dbReference type="PROSITE" id="PS51819"/>
    </source>
</evidence>
<keyword evidence="3" id="KW-1185">Reference proteome</keyword>
<sequence length="157" mass="16802">MVAGPDGPQYADAVLTNRSASPVTVTPVLVYPDVRAAVAWLAEAFGFGERVRIGESHRAQLRVGDDGAVVITEGGNGRRVPQPGGTSHQVKIRVPDVDAAVARAQAAGALVIEPLTTFEYGERSWLLEDPARHRWELTQTVRDVDPADWGGVAVAPW</sequence>
<dbReference type="EMBL" id="VFPE01000002">
    <property type="protein sequence ID" value="TQM27776.1"/>
    <property type="molecule type" value="Genomic_DNA"/>
</dbReference>
<feature type="domain" description="VOC" evidence="1">
    <location>
        <begin position="21"/>
        <end position="140"/>
    </location>
</feature>
<gene>
    <name evidence="2" type="ORF">FB391_1804</name>
</gene>
<name>A0A543F1R6_9MICO</name>
<dbReference type="AlphaFoldDB" id="A0A543F1R6"/>
<reference evidence="2 3" key="1">
    <citation type="submission" date="2019-06" db="EMBL/GenBank/DDBJ databases">
        <title>Sequencing the genomes of 1000 actinobacteria strains.</title>
        <authorList>
            <person name="Klenk H.-P."/>
        </authorList>
    </citation>
    <scope>NUCLEOTIDE SEQUENCE [LARGE SCALE GENOMIC DNA]</scope>
    <source>
        <strain evidence="2 3">DSM 105492</strain>
    </source>
</reference>
<dbReference type="PROSITE" id="PS51819">
    <property type="entry name" value="VOC"/>
    <property type="match status" value="1"/>
</dbReference>
<dbReference type="PANTHER" id="PTHR34109">
    <property type="entry name" value="BNAUNNG04460D PROTEIN-RELATED"/>
    <property type="match status" value="1"/>
</dbReference>
<dbReference type="InterPro" id="IPR037523">
    <property type="entry name" value="VOC_core"/>
</dbReference>
<evidence type="ECO:0000313" key="2">
    <source>
        <dbReference type="EMBL" id="TQM27776.1"/>
    </source>
</evidence>
<dbReference type="Gene3D" id="3.30.720.110">
    <property type="match status" value="1"/>
</dbReference>
<dbReference type="SUPFAM" id="SSF54593">
    <property type="entry name" value="Glyoxalase/Bleomycin resistance protein/Dihydroxybiphenyl dioxygenase"/>
    <property type="match status" value="1"/>
</dbReference>
<dbReference type="InterPro" id="IPR029068">
    <property type="entry name" value="Glyas_Bleomycin-R_OHBP_Dase"/>
</dbReference>
<organism evidence="2 3">
    <name type="scientific">Microbacterium kyungheense</name>
    <dbReference type="NCBI Taxonomy" id="1263636"/>
    <lineage>
        <taxon>Bacteria</taxon>
        <taxon>Bacillati</taxon>
        <taxon>Actinomycetota</taxon>
        <taxon>Actinomycetes</taxon>
        <taxon>Micrococcales</taxon>
        <taxon>Microbacteriaceae</taxon>
        <taxon>Microbacterium</taxon>
    </lineage>
</organism>
<dbReference type="Pfam" id="PF00903">
    <property type="entry name" value="Glyoxalase"/>
    <property type="match status" value="1"/>
</dbReference>
<dbReference type="PANTHER" id="PTHR34109:SF1">
    <property type="entry name" value="VOC DOMAIN-CONTAINING PROTEIN"/>
    <property type="match status" value="1"/>
</dbReference>